<feature type="domain" description="FAF" evidence="3">
    <location>
        <begin position="153"/>
        <end position="206"/>
    </location>
</feature>
<accession>A0A834T9T2</accession>
<protein>
    <submittedName>
        <fullName evidence="4">Protein FANTASTIC FOUR 2</fullName>
    </submittedName>
</protein>
<dbReference type="AlphaFoldDB" id="A0A834T9T2"/>
<evidence type="ECO:0000256" key="1">
    <source>
        <dbReference type="ARBA" id="ARBA00008690"/>
    </source>
</evidence>
<dbReference type="Pfam" id="PF11250">
    <property type="entry name" value="FAF"/>
    <property type="match status" value="1"/>
</dbReference>
<dbReference type="PANTHER" id="PTHR33155:SF8">
    <property type="entry name" value="PROTEIN FANTASTIC FOUR 1"/>
    <property type="match status" value="1"/>
</dbReference>
<dbReference type="Proteomes" id="UP000634136">
    <property type="component" value="Unassembled WGS sequence"/>
</dbReference>
<feature type="compositionally biased region" description="Basic and acidic residues" evidence="2">
    <location>
        <begin position="35"/>
        <end position="52"/>
    </location>
</feature>
<evidence type="ECO:0000313" key="4">
    <source>
        <dbReference type="EMBL" id="KAF7818318.1"/>
    </source>
</evidence>
<feature type="region of interest" description="Disordered" evidence="2">
    <location>
        <begin position="21"/>
        <end position="52"/>
    </location>
</feature>
<sequence>MSSSSVRQGLQSCVMESQVLRLKLAPPPPPVVSLSEEKSMRNDETHKTKKKDGDVGGWSFLHECLNKTEDSQPQNVYVHPTLKHSSSMLSNESLEMCTESLGCETGTITNNIASGDMDEIGLLSLETSTTRRQSEEEGCRRSVWKRIRSRSRSFPPPLTSMREMGGVGVIRPHREEGRLILKLEAPPSAHPYFEAERSNGRLRLRLFHSTHHETISVVMIGRLEFEDVRPPS</sequence>
<dbReference type="PANTHER" id="PTHR33155">
    <property type="entry name" value="FANTASTIC FOUR-LIKE PROTEIN (DUF3049)"/>
    <property type="match status" value="1"/>
</dbReference>
<proteinExistence type="inferred from homology"/>
<dbReference type="InterPro" id="IPR021410">
    <property type="entry name" value="FAF"/>
</dbReference>
<dbReference type="OrthoDB" id="1916983at2759"/>
<keyword evidence="5" id="KW-1185">Reference proteome</keyword>
<comment type="caution">
    <text evidence="4">The sequence shown here is derived from an EMBL/GenBank/DDBJ whole genome shotgun (WGS) entry which is preliminary data.</text>
</comment>
<reference evidence="4" key="1">
    <citation type="submission" date="2020-09" db="EMBL/GenBank/DDBJ databases">
        <title>Genome-Enabled Discovery of Anthraquinone Biosynthesis in Senna tora.</title>
        <authorList>
            <person name="Kang S.-H."/>
            <person name="Pandey R.P."/>
            <person name="Lee C.-M."/>
            <person name="Sim J.-S."/>
            <person name="Jeong J.-T."/>
            <person name="Choi B.-S."/>
            <person name="Jung M."/>
            <person name="Ginzburg D."/>
            <person name="Zhao K."/>
            <person name="Won S.Y."/>
            <person name="Oh T.-J."/>
            <person name="Yu Y."/>
            <person name="Kim N.-H."/>
            <person name="Lee O.R."/>
            <person name="Lee T.-H."/>
            <person name="Bashyal P."/>
            <person name="Kim T.-S."/>
            <person name="Lee W.-H."/>
            <person name="Kawkins C."/>
            <person name="Kim C.-K."/>
            <person name="Kim J.S."/>
            <person name="Ahn B.O."/>
            <person name="Rhee S.Y."/>
            <person name="Sohng J.K."/>
        </authorList>
    </citation>
    <scope>NUCLEOTIDE SEQUENCE</scope>
    <source>
        <tissue evidence="4">Leaf</tissue>
    </source>
</reference>
<evidence type="ECO:0000256" key="2">
    <source>
        <dbReference type="SAM" id="MobiDB-lite"/>
    </source>
</evidence>
<comment type="similarity">
    <text evidence="1">Belongs to the fantastic four family.</text>
</comment>
<gene>
    <name evidence="4" type="ORF">G2W53_023773</name>
</gene>
<evidence type="ECO:0000313" key="5">
    <source>
        <dbReference type="Proteomes" id="UP000634136"/>
    </source>
</evidence>
<dbReference type="EMBL" id="JAAIUW010000008">
    <property type="protein sequence ID" value="KAF7818318.1"/>
    <property type="molecule type" value="Genomic_DNA"/>
</dbReference>
<organism evidence="4 5">
    <name type="scientific">Senna tora</name>
    <dbReference type="NCBI Taxonomy" id="362788"/>
    <lineage>
        <taxon>Eukaryota</taxon>
        <taxon>Viridiplantae</taxon>
        <taxon>Streptophyta</taxon>
        <taxon>Embryophyta</taxon>
        <taxon>Tracheophyta</taxon>
        <taxon>Spermatophyta</taxon>
        <taxon>Magnoliopsida</taxon>
        <taxon>eudicotyledons</taxon>
        <taxon>Gunneridae</taxon>
        <taxon>Pentapetalae</taxon>
        <taxon>rosids</taxon>
        <taxon>fabids</taxon>
        <taxon>Fabales</taxon>
        <taxon>Fabaceae</taxon>
        <taxon>Caesalpinioideae</taxon>
        <taxon>Cassia clade</taxon>
        <taxon>Senna</taxon>
    </lineage>
</organism>
<dbReference type="InterPro" id="IPR046431">
    <property type="entry name" value="FAF_dom"/>
</dbReference>
<name>A0A834T9T2_9FABA</name>
<evidence type="ECO:0000259" key="3">
    <source>
        <dbReference type="Pfam" id="PF11250"/>
    </source>
</evidence>